<reference evidence="7" key="3">
    <citation type="submission" date="2014-08" db="EMBL/GenBank/DDBJ databases">
        <authorList>
            <person name="Edwards T."/>
        </authorList>
    </citation>
    <scope>NUCLEOTIDE SEQUENCE [LARGE SCALE GENOMIC DNA]</scope>
</reference>
<dbReference type="PROSITE" id="PS51502">
    <property type="entry name" value="S_R_A_B_BARREL"/>
    <property type="match status" value="1"/>
</dbReference>
<reference evidence="5" key="4">
    <citation type="submission" date="2014-08" db="EMBL/GenBank/DDBJ databases">
        <authorList>
            <person name="Moulin L."/>
        </authorList>
    </citation>
    <scope>NUCLEOTIDE SEQUENCE [LARGE SCALE GENOMIC DNA]</scope>
</reference>
<dbReference type="Gene3D" id="3.30.70.100">
    <property type="match status" value="1"/>
</dbReference>
<keyword evidence="5" id="KW-1185">Reference proteome</keyword>
<evidence type="ECO:0000313" key="7">
    <source>
        <dbReference type="Proteomes" id="UP000182888"/>
    </source>
</evidence>
<evidence type="ECO:0000313" key="6">
    <source>
        <dbReference type="Proteomes" id="UP000046122"/>
    </source>
</evidence>
<dbReference type="AlphaFoldDB" id="A0A090DQ27"/>
<evidence type="ECO:0000313" key="3">
    <source>
        <dbReference type="EMBL" id="CDX54987.1"/>
    </source>
</evidence>
<dbReference type="STRING" id="69974.MPLDJ20_140143"/>
<dbReference type="Proteomes" id="UP000046122">
    <property type="component" value="Unassembled WGS sequence"/>
</dbReference>
<dbReference type="EMBL" id="CCND01000011">
    <property type="protein sequence ID" value="CDX54987.1"/>
    <property type="molecule type" value="Genomic_DNA"/>
</dbReference>
<reference evidence="2 6" key="2">
    <citation type="submission" date="2014-08" db="EMBL/GenBank/DDBJ databases">
        <authorList>
            <person name="Moulin Lionel"/>
        </authorList>
    </citation>
    <scope>NUCLEOTIDE SEQUENCE [LARGE SCALE GENOMIC DNA]</scope>
</reference>
<dbReference type="Pfam" id="PF07876">
    <property type="entry name" value="Dabb"/>
    <property type="match status" value="1"/>
</dbReference>
<protein>
    <submittedName>
        <fullName evidence="2">Stress responsive alpha-beta barrel domain-containing protein</fullName>
    </submittedName>
</protein>
<evidence type="ECO:0000313" key="2">
    <source>
        <dbReference type="EMBL" id="CDX18664.1"/>
    </source>
</evidence>
<dbReference type="SUPFAM" id="SSF54909">
    <property type="entry name" value="Dimeric alpha+beta barrel"/>
    <property type="match status" value="1"/>
</dbReference>
<organism evidence="2 5">
    <name type="scientific">Mesorhizobium plurifarium</name>
    <dbReference type="NCBI Taxonomy" id="69974"/>
    <lineage>
        <taxon>Bacteria</taxon>
        <taxon>Pseudomonadati</taxon>
        <taxon>Pseudomonadota</taxon>
        <taxon>Alphaproteobacteria</taxon>
        <taxon>Hyphomicrobiales</taxon>
        <taxon>Phyllobacteriaceae</taxon>
        <taxon>Mesorhizobium</taxon>
    </lineage>
</organism>
<name>A0A090DQ27_MESPL</name>
<evidence type="ECO:0000313" key="4">
    <source>
        <dbReference type="EMBL" id="CDX57576.1"/>
    </source>
</evidence>
<evidence type="ECO:0000313" key="5">
    <source>
        <dbReference type="Proteomes" id="UP000045285"/>
    </source>
</evidence>
<dbReference type="InterPro" id="IPR011008">
    <property type="entry name" value="Dimeric_a/b-barrel"/>
</dbReference>
<dbReference type="SMART" id="SM00886">
    <property type="entry name" value="Dabb"/>
    <property type="match status" value="1"/>
</dbReference>
<proteinExistence type="predicted"/>
<reference evidence="3" key="1">
    <citation type="submission" date="2014-08" db="EMBL/GenBank/DDBJ databases">
        <title>DNA barcoding of Bradysia (Diptera: Sciaridae) for detection of the immature stages on agricultural crops.</title>
        <authorList>
            <person name="Shin S."/>
            <person name="Jung S."/>
            <person name="Heller K."/>
            <person name="Menzel F."/>
            <person name="Hong T.-K."/>
            <person name="Lee H."/>
            <person name="Lee S."/>
        </authorList>
    </citation>
    <scope>NUCLEOTIDE SEQUENCE</scope>
</reference>
<dbReference type="InterPro" id="IPR013097">
    <property type="entry name" value="Dabb"/>
</dbReference>
<accession>A0A090DQ27</accession>
<evidence type="ECO:0000259" key="1">
    <source>
        <dbReference type="PROSITE" id="PS51502"/>
    </source>
</evidence>
<feature type="domain" description="Stress-response A/B barrel" evidence="1">
    <location>
        <begin position="2"/>
        <end position="92"/>
    </location>
</feature>
<dbReference type="EMBL" id="CCMZ01000021">
    <property type="protein sequence ID" value="CDX18664.1"/>
    <property type="molecule type" value="Genomic_DNA"/>
</dbReference>
<dbReference type="EMBL" id="CCNE01000020">
    <property type="protein sequence ID" value="CDX57576.1"/>
    <property type="molecule type" value="Genomic_DNA"/>
</dbReference>
<dbReference type="Proteomes" id="UP000045285">
    <property type="component" value="Unassembled WGS sequence"/>
</dbReference>
<gene>
    <name evidence="3" type="ORF">MPL1032_190361</name>
    <name evidence="2" type="ORF">MPL3356_280081</name>
    <name evidence="4" type="ORF">MPL3365_270126</name>
</gene>
<sequence>MIRHIVFFSVRRKEDVEPVRSGLLALGKIPHSKHFEVTLNTKVDLFSNAIDVVVYAEFEDEAALAAYKAHPIYADTTSKVKPLRELRYSADVVAAA</sequence>
<dbReference type="Proteomes" id="UP000182888">
    <property type="component" value="Unassembled WGS sequence"/>
</dbReference>